<dbReference type="Pfam" id="PF01257">
    <property type="entry name" value="2Fe-2S_thioredx"/>
    <property type="match status" value="1"/>
</dbReference>
<protein>
    <submittedName>
        <fullName evidence="1">Ferredoxin</fullName>
    </submittedName>
</protein>
<dbReference type="CDD" id="cd02980">
    <property type="entry name" value="TRX_Fd_family"/>
    <property type="match status" value="1"/>
</dbReference>
<dbReference type="EMBL" id="AODQ01000020">
    <property type="protein sequence ID" value="EMR03659.1"/>
    <property type="molecule type" value="Genomic_DNA"/>
</dbReference>
<keyword evidence="2" id="KW-1185">Reference proteome</keyword>
<dbReference type="SUPFAM" id="SSF52833">
    <property type="entry name" value="Thioredoxin-like"/>
    <property type="match status" value="1"/>
</dbReference>
<dbReference type="Proteomes" id="UP000011910">
    <property type="component" value="Unassembled WGS sequence"/>
</dbReference>
<dbReference type="RefSeq" id="WP_009194580.1">
    <property type="nucleotide sequence ID" value="NZ_AODQ01000020.1"/>
</dbReference>
<dbReference type="AlphaFoldDB" id="M7NZ75"/>
<dbReference type="eggNOG" id="COG3411">
    <property type="taxonomic scope" value="Bacteria"/>
</dbReference>
<dbReference type="Gene3D" id="3.40.30.10">
    <property type="entry name" value="Glutaredoxin"/>
    <property type="match status" value="1"/>
</dbReference>
<proteinExistence type="predicted"/>
<evidence type="ECO:0000313" key="1">
    <source>
        <dbReference type="EMBL" id="EMR03659.1"/>
    </source>
</evidence>
<dbReference type="InterPro" id="IPR036249">
    <property type="entry name" value="Thioredoxin-like_sf"/>
</dbReference>
<gene>
    <name evidence="1" type="ORF">ADICEAN_01180</name>
</gene>
<dbReference type="STRING" id="1279009.ADICEAN_01180"/>
<name>M7NZ75_9BACT</name>
<comment type="caution">
    <text evidence="1">The sequence shown here is derived from an EMBL/GenBank/DDBJ whole genome shotgun (WGS) entry which is preliminary data.</text>
</comment>
<dbReference type="OrthoDB" id="9800692at2"/>
<evidence type="ECO:0000313" key="2">
    <source>
        <dbReference type="Proteomes" id="UP000011910"/>
    </source>
</evidence>
<sequence length="91" mass="10298">MGKKDYSQVQDFVFVCTGDDCKPDSKSLQKAFKDSLERSGFKKSVKIIKTKCTGRCKEAPVAIIKGEWLGELRPSDADRLVRKHFLSTDKQ</sequence>
<reference evidence="1 2" key="1">
    <citation type="journal article" date="2013" name="Genome Announc.">
        <title>Draft Genome Sequence of Cesiribacter andamanensis Strain AMV16T, Isolated from a Soil Sample from a Mud Volcano in the Andaman Islands, India.</title>
        <authorList>
            <person name="Shivaji S."/>
            <person name="Ara S."/>
            <person name="Begum Z."/>
            <person name="Srinivas T.N."/>
            <person name="Singh A."/>
            <person name="Kumar Pinnaka A."/>
        </authorList>
    </citation>
    <scope>NUCLEOTIDE SEQUENCE [LARGE SCALE GENOMIC DNA]</scope>
    <source>
        <strain evidence="1 2">AMV16</strain>
    </source>
</reference>
<accession>M7NZ75</accession>
<organism evidence="1 2">
    <name type="scientific">Cesiribacter andamanensis AMV16</name>
    <dbReference type="NCBI Taxonomy" id="1279009"/>
    <lineage>
        <taxon>Bacteria</taxon>
        <taxon>Pseudomonadati</taxon>
        <taxon>Bacteroidota</taxon>
        <taxon>Cytophagia</taxon>
        <taxon>Cytophagales</taxon>
        <taxon>Cesiribacteraceae</taxon>
        <taxon>Cesiribacter</taxon>
    </lineage>
</organism>